<dbReference type="Pfam" id="PF03101">
    <property type="entry name" value="FAR1"/>
    <property type="match status" value="1"/>
</dbReference>
<feature type="region of interest" description="Disordered" evidence="5">
    <location>
        <begin position="1083"/>
        <end position="1130"/>
    </location>
</feature>
<dbReference type="EMBL" id="AP003259">
    <property type="protein sequence ID" value="BAD87203.1"/>
    <property type="molecule type" value="Genomic_DNA"/>
</dbReference>
<feature type="compositionally biased region" description="Basic and acidic residues" evidence="5">
    <location>
        <begin position="40"/>
        <end position="49"/>
    </location>
</feature>
<proteinExistence type="predicted"/>
<dbReference type="PANTHER" id="PTHR47718:SF5">
    <property type="entry name" value="PROTEIN FAR1-RELATED SEQUENCE 8-LIKE"/>
    <property type="match status" value="1"/>
</dbReference>
<dbReference type="Proteomes" id="UP000817658">
    <property type="component" value="Chromosome 1"/>
</dbReference>
<reference evidence="7" key="1">
    <citation type="journal article" date="2002" name="Nature">
        <title>The genome sequence and structure of rice chromosome 1.</title>
        <authorList>
            <person name="Sasaki T."/>
            <person name="Matsumoto T."/>
            <person name="Yamamoto K."/>
            <person name="Sakata K."/>
            <person name="Baba T."/>
            <person name="Katayose Y."/>
            <person name="Wu J."/>
            <person name="Niimura Y."/>
            <person name="Cheng Z."/>
            <person name="Nagamura Y."/>
            <person name="Antonio B.A."/>
            <person name="Kanamori H."/>
            <person name="Hosokawa S."/>
            <person name="Masukawa M."/>
            <person name="Arikawa K."/>
            <person name="Chiden Y."/>
            <person name="Hayashi M."/>
            <person name="Okamoto M."/>
            <person name="Ando T."/>
            <person name="Aoki H."/>
            <person name="Arita K."/>
            <person name="Hamada M."/>
            <person name="Harada C."/>
            <person name="Hijishita S."/>
            <person name="Honda M."/>
            <person name="Ichikawa Y."/>
            <person name="Idonuma A."/>
            <person name="Iijima M."/>
            <person name="Ikeda M."/>
            <person name="Ikeno M."/>
            <person name="Itoh S."/>
            <person name="Itoh T."/>
            <person name="Itoh Y."/>
            <person name="Itoh Y."/>
            <person name="Iwabuchi A."/>
            <person name="Kamiya K."/>
            <person name="Karasawa W."/>
            <person name="Katagiri S."/>
            <person name="Kikuta A."/>
            <person name="Kobayashi N."/>
            <person name="Kono I."/>
            <person name="Machita K."/>
            <person name="Maehara T."/>
            <person name="Mizuno H."/>
            <person name="Mizubayashi T."/>
            <person name="Mukai Y."/>
            <person name="Nagasaki H."/>
            <person name="Nakashima M."/>
            <person name="Nakama Y."/>
            <person name="Nakamichi Y."/>
            <person name="Nakamura M."/>
            <person name="Namiki N."/>
            <person name="Negishi M."/>
            <person name="Ohta I."/>
            <person name="Ono N."/>
            <person name="Saji S."/>
            <person name="Sakai K."/>
            <person name="Shibata M."/>
            <person name="Shimokawa T."/>
            <person name="Shomura A."/>
            <person name="Song J."/>
            <person name="Takazaki Y."/>
            <person name="Terasawa K."/>
            <person name="Tsuji K."/>
            <person name="Waki K."/>
            <person name="Yamagata H."/>
            <person name="Yamane H."/>
            <person name="Yoshiki S."/>
            <person name="Yoshihara R."/>
            <person name="Yukawa K."/>
            <person name="Zhong H."/>
            <person name="Iwama H."/>
            <person name="Endo T."/>
            <person name="Ito H."/>
            <person name="Hahn J.H."/>
            <person name="Kim H.I."/>
            <person name="Eun M.Y."/>
            <person name="Yano M."/>
            <person name="Jiang J."/>
            <person name="Gojobori T."/>
        </authorList>
    </citation>
    <scope>NUCLEOTIDE SEQUENCE [LARGE SCALE GENOMIC DNA]</scope>
</reference>
<feature type="compositionally biased region" description="Polar residues" evidence="5">
    <location>
        <begin position="1005"/>
        <end position="1014"/>
    </location>
</feature>
<feature type="compositionally biased region" description="Basic and acidic residues" evidence="5">
    <location>
        <begin position="1049"/>
        <end position="1059"/>
    </location>
</feature>
<gene>
    <name evidence="7" type="primary">P0466H10.9</name>
</gene>
<dbReference type="InterPro" id="IPR007527">
    <property type="entry name" value="Znf_SWIM"/>
</dbReference>
<dbReference type="InterPro" id="IPR018289">
    <property type="entry name" value="MULE_transposase_dom"/>
</dbReference>
<evidence type="ECO:0000256" key="5">
    <source>
        <dbReference type="SAM" id="MobiDB-lite"/>
    </source>
</evidence>
<feature type="region of interest" description="Disordered" evidence="5">
    <location>
        <begin position="1"/>
        <end position="65"/>
    </location>
</feature>
<evidence type="ECO:0000259" key="6">
    <source>
        <dbReference type="PROSITE" id="PS50966"/>
    </source>
</evidence>
<dbReference type="InterPro" id="IPR006564">
    <property type="entry name" value="Znf_PMZ"/>
</dbReference>
<keyword evidence="2 4" id="KW-0863">Zinc-finger</keyword>
<dbReference type="InterPro" id="IPR004330">
    <property type="entry name" value="FAR1_DNA_bnd_dom"/>
</dbReference>
<name>Q5JMV5_ORYSJ</name>
<evidence type="ECO:0000313" key="7">
    <source>
        <dbReference type="EMBL" id="BAD87203.1"/>
    </source>
</evidence>
<keyword evidence="3" id="KW-0862">Zinc</keyword>
<dbReference type="GO" id="GO:0008270">
    <property type="term" value="F:zinc ion binding"/>
    <property type="evidence" value="ECO:0007669"/>
    <property type="project" value="UniProtKB-KW"/>
</dbReference>
<feature type="compositionally biased region" description="Basic and acidic residues" evidence="5">
    <location>
        <begin position="1108"/>
        <end position="1123"/>
    </location>
</feature>
<evidence type="ECO:0000256" key="4">
    <source>
        <dbReference type="PROSITE-ProRule" id="PRU00325"/>
    </source>
</evidence>
<feature type="region of interest" description="Disordered" evidence="5">
    <location>
        <begin position="1005"/>
        <end position="1067"/>
    </location>
</feature>
<accession>Q5JMV5</accession>
<dbReference type="AlphaFoldDB" id="Q5JMV5"/>
<protein>
    <submittedName>
        <fullName evidence="7">Far-red impaired response-like</fullName>
    </submittedName>
</protein>
<feature type="compositionally biased region" description="Basic and acidic residues" evidence="5">
    <location>
        <begin position="14"/>
        <end position="26"/>
    </location>
</feature>
<evidence type="ECO:0000256" key="1">
    <source>
        <dbReference type="ARBA" id="ARBA00022723"/>
    </source>
</evidence>
<feature type="domain" description="SWIM-type" evidence="6">
    <location>
        <begin position="883"/>
        <end position="919"/>
    </location>
</feature>
<dbReference type="PROSITE" id="PS50966">
    <property type="entry name" value="ZF_SWIM"/>
    <property type="match status" value="1"/>
</dbReference>
<organism evidence="7">
    <name type="scientific">Oryza sativa subsp. japonica</name>
    <name type="common">Rice</name>
    <dbReference type="NCBI Taxonomy" id="39947"/>
    <lineage>
        <taxon>Eukaryota</taxon>
        <taxon>Viridiplantae</taxon>
        <taxon>Streptophyta</taxon>
        <taxon>Embryophyta</taxon>
        <taxon>Tracheophyta</taxon>
        <taxon>Spermatophyta</taxon>
        <taxon>Magnoliopsida</taxon>
        <taxon>Liliopsida</taxon>
        <taxon>Poales</taxon>
        <taxon>Poaceae</taxon>
        <taxon>BOP clade</taxon>
        <taxon>Oryzoideae</taxon>
        <taxon>Oryzeae</taxon>
        <taxon>Oryzinae</taxon>
        <taxon>Oryza</taxon>
        <taxon>Oryza sativa</taxon>
    </lineage>
</organism>
<dbReference type="SMART" id="SM00575">
    <property type="entry name" value="ZnF_PMZ"/>
    <property type="match status" value="1"/>
</dbReference>
<feature type="region of interest" description="Disordered" evidence="5">
    <location>
        <begin position="315"/>
        <end position="337"/>
    </location>
</feature>
<dbReference type="Pfam" id="PF10551">
    <property type="entry name" value="MULE"/>
    <property type="match status" value="1"/>
</dbReference>
<evidence type="ECO:0000256" key="3">
    <source>
        <dbReference type="ARBA" id="ARBA00022833"/>
    </source>
</evidence>
<dbReference type="PANTHER" id="PTHR47718">
    <property type="entry name" value="OS01G0519700 PROTEIN"/>
    <property type="match status" value="1"/>
</dbReference>
<keyword evidence="1" id="KW-0479">Metal-binding</keyword>
<evidence type="ECO:0000256" key="2">
    <source>
        <dbReference type="ARBA" id="ARBA00022771"/>
    </source>
</evidence>
<sequence>MKSYADPVKISIRQKKESGETNKEKLQLGMKFTEPVKVGSMEKKGREAIQEGETIRQQSEESKNDAMHIEGSKRNINMAPGRLAYAGSPNIYNLQEGEGSSSKMPHLGCRKIQHVGKNFNSPELSNTIGTIASEVVNYGGQMLYDQFTLLNSDPRQEGQLSYTNLMHQIIHSPTVTIQQQTGGQESFTSLLRTPAFDNSMILTTSRFSPELEEQQDMTYEQHISTTHWSYEEFDQIYNSKYITPFAENTTARIEELYQSKNSHFTTKDNEVDMATENDDYVELNSDDENEQEGTSNMLQQDSQINTITAIEQVEQHVGQEETTSETKATSAEDNDTINEEDINNYLANEEDSQDNTPVVIDKKHIPCIGKKFRTHEEARSFFNFYAYQVGFSVVITHHYKSTSKKRFGQITKYTYQCYRYGKNDDGQKKKKKKTQQQRNTQVIDRTDCKCMLTVRLEGDVWRILSMNLNHNHTLTPNREAKFLRSHKHMTDEEKKLIRTLKQCNIPTRNMISILSFLRGGIAALPYTRKDVSNVGTAINSETRNTDMNQVMEYLRQKEAKDPGYYYKLTLDENNKVKSMFWTDGRSTQLYEQYGEFVSFDTTYKTNRYNMPFAPIVGVTGHGNICIFACAFLGDETTETFKWVFETFLTAMGGKHPETIITDQDLAMRAAIRQVFPNSKHRNCLFHILKKCRERSGNTFSDKRRKDLYAEFNDIVHNSLTRAEFESLWLQMIAQYNLENIKYLEIMWRTRKNFIPVYSKTDFCPFIHSTALSEGTNARFKRGVGPTHSVMTFLLEYETINDIIFDTEYGKDYESRNKKPKSFWSNYMIEEQAADLYNHGIFDKFQDELKGTLNLEVAAIQQGKAYEVYAAPNLKQQEFRPRRYVVMTDLPQENFMCICAKFSKDGILCSHVLKVMLYLKMSKIPDKYIIERWRKKERKLTVSMQLATNDENSSVLRFNVLSRRICNMASKASKSKETYEYLLGEIDNLDSNLDLIIEDAAQNQATIDESNTVENTSEDQAEKETTNEQEDIQDPDIANTKGKKSTRTKGMVEKIKEQPKKHCTRCGRTSHTIENCPLMRIARSTKKIQKTTTTRTIEKQAMPARKKKHEENDKGSKLPKDQGSTKKNKLN</sequence>